<dbReference type="EMBL" id="JXTC01000029">
    <property type="protein sequence ID" value="PON97855.1"/>
    <property type="molecule type" value="Genomic_DNA"/>
</dbReference>
<dbReference type="OrthoDB" id="1707487at2759"/>
<dbReference type="InParanoid" id="A0A2P5FJ81"/>
<dbReference type="Proteomes" id="UP000237000">
    <property type="component" value="Unassembled WGS sequence"/>
</dbReference>
<keyword evidence="3" id="KW-1185">Reference proteome</keyword>
<reference evidence="3" key="1">
    <citation type="submission" date="2016-06" db="EMBL/GenBank/DDBJ databases">
        <title>Parallel loss of symbiosis genes in relatives of nitrogen-fixing non-legume Parasponia.</title>
        <authorList>
            <person name="Van Velzen R."/>
            <person name="Holmer R."/>
            <person name="Bu F."/>
            <person name="Rutten L."/>
            <person name="Van Zeijl A."/>
            <person name="Liu W."/>
            <person name="Santuari L."/>
            <person name="Cao Q."/>
            <person name="Sharma T."/>
            <person name="Shen D."/>
            <person name="Roswanjaya Y."/>
            <person name="Wardhani T."/>
            <person name="Kalhor M.S."/>
            <person name="Jansen J."/>
            <person name="Van den Hoogen J."/>
            <person name="Gungor B."/>
            <person name="Hartog M."/>
            <person name="Hontelez J."/>
            <person name="Verver J."/>
            <person name="Yang W.-C."/>
            <person name="Schijlen E."/>
            <person name="Repin R."/>
            <person name="Schilthuizen M."/>
            <person name="Schranz E."/>
            <person name="Heidstra R."/>
            <person name="Miyata K."/>
            <person name="Fedorova E."/>
            <person name="Kohlen W."/>
            <person name="Bisseling T."/>
            <person name="Smit S."/>
            <person name="Geurts R."/>
        </authorList>
    </citation>
    <scope>NUCLEOTIDE SEQUENCE [LARGE SCALE GENOMIC DNA]</scope>
    <source>
        <strain evidence="3">cv. RG33-2</strain>
    </source>
</reference>
<proteinExistence type="predicted"/>
<protein>
    <submittedName>
        <fullName evidence="2">Zinc knuckle CX2CX4HX4C</fullName>
    </submittedName>
</protein>
<dbReference type="AlphaFoldDB" id="A0A2P5FJ81"/>
<organism evidence="2 3">
    <name type="scientific">Trema orientale</name>
    <name type="common">Charcoal tree</name>
    <name type="synonym">Celtis orientalis</name>
    <dbReference type="NCBI Taxonomy" id="63057"/>
    <lineage>
        <taxon>Eukaryota</taxon>
        <taxon>Viridiplantae</taxon>
        <taxon>Streptophyta</taxon>
        <taxon>Embryophyta</taxon>
        <taxon>Tracheophyta</taxon>
        <taxon>Spermatophyta</taxon>
        <taxon>Magnoliopsida</taxon>
        <taxon>eudicotyledons</taxon>
        <taxon>Gunneridae</taxon>
        <taxon>Pentapetalae</taxon>
        <taxon>rosids</taxon>
        <taxon>fabids</taxon>
        <taxon>Rosales</taxon>
        <taxon>Cannabaceae</taxon>
        <taxon>Trema</taxon>
    </lineage>
</organism>
<feature type="domain" description="Zinc knuckle CX2CX4HX4C" evidence="1">
    <location>
        <begin position="9"/>
        <end position="54"/>
    </location>
</feature>
<evidence type="ECO:0000313" key="2">
    <source>
        <dbReference type="EMBL" id="PON97855.1"/>
    </source>
</evidence>
<accession>A0A2P5FJ81</accession>
<evidence type="ECO:0000313" key="3">
    <source>
        <dbReference type="Proteomes" id="UP000237000"/>
    </source>
</evidence>
<dbReference type="InterPro" id="IPR025836">
    <property type="entry name" value="Zn_knuckle_CX2CX4HX4C"/>
</dbReference>
<gene>
    <name evidence="2" type="ORF">TorRG33x02_064450</name>
</gene>
<name>A0A2P5FJ81_TREOI</name>
<evidence type="ECO:0000259" key="1">
    <source>
        <dbReference type="Pfam" id="PF14392"/>
    </source>
</evidence>
<sequence>MRIHISLAVSKPLLWGKMIKLPRFSDKLWVEFKYERLYDFCYHCGLLGYSFNHCIQFLVLEDTGIVHSLPYNLWMRGTSSRPAGLDRYKTDITRLARNTISPSLTYMPLATPFPILTFASEIEIGDAEHLLSERCHILADLFGSAITGRPTSTVTLVQNSSAQRNSGTITHDHQLQNSTALHVLNISLQVLSTMDPNTTLGPKKTTPVSFLDSTRKAKHRIADENIPP</sequence>
<dbReference type="Pfam" id="PF14392">
    <property type="entry name" value="zf-CCHC_4"/>
    <property type="match status" value="1"/>
</dbReference>
<comment type="caution">
    <text evidence="2">The sequence shown here is derived from an EMBL/GenBank/DDBJ whole genome shotgun (WGS) entry which is preliminary data.</text>
</comment>